<evidence type="ECO:0000313" key="1">
    <source>
        <dbReference type="EMBL" id="VFK44531.1"/>
    </source>
</evidence>
<gene>
    <name evidence="2" type="ORF">BECKSD772E_GA0070983_11714</name>
    <name evidence="1" type="ORF">BECKSD772F_GA0070984_11833</name>
</gene>
<accession>A0A450YSK7</accession>
<evidence type="ECO:0000313" key="2">
    <source>
        <dbReference type="EMBL" id="VFK49321.1"/>
    </source>
</evidence>
<proteinExistence type="predicted"/>
<name>A0A450YSK7_9GAMM</name>
<dbReference type="EMBL" id="CAADFU010000171">
    <property type="protein sequence ID" value="VFK49321.1"/>
    <property type="molecule type" value="Genomic_DNA"/>
</dbReference>
<organism evidence="1">
    <name type="scientific">Candidatus Kentrum sp. SD</name>
    <dbReference type="NCBI Taxonomy" id="2126332"/>
    <lineage>
        <taxon>Bacteria</taxon>
        <taxon>Pseudomonadati</taxon>
        <taxon>Pseudomonadota</taxon>
        <taxon>Gammaproteobacteria</taxon>
        <taxon>Candidatus Kentrum</taxon>
    </lineage>
</organism>
<dbReference type="AlphaFoldDB" id="A0A450YSK7"/>
<reference evidence="1" key="1">
    <citation type="submission" date="2019-02" db="EMBL/GenBank/DDBJ databases">
        <authorList>
            <person name="Gruber-Vodicka R. H."/>
            <person name="Seah K. B. B."/>
        </authorList>
    </citation>
    <scope>NUCLEOTIDE SEQUENCE</scope>
    <source>
        <strain evidence="2">BECK_S1320</strain>
        <strain evidence="1">BECK_S1321</strain>
    </source>
</reference>
<protein>
    <submittedName>
        <fullName evidence="1">Uncharacterized protein</fullName>
    </submittedName>
</protein>
<dbReference type="EMBL" id="CAADFR010000183">
    <property type="protein sequence ID" value="VFK44531.1"/>
    <property type="molecule type" value="Genomic_DNA"/>
</dbReference>
<sequence length="113" mass="13409">MRLRKSIWQSSPIRKVYIGKAQKRFNTSRVSKKFNVDTGQSFPWLTRGTVICNQYYFYVLDEDFGPLFIKFASYFSYTARICIYLSRFETKLRRSRSGIAKGYPYIKKSRSTP</sequence>